<feature type="transmembrane region" description="Helical" evidence="10">
    <location>
        <begin position="113"/>
        <end position="135"/>
    </location>
</feature>
<keyword evidence="3" id="KW-1003">Cell membrane</keyword>
<evidence type="ECO:0000256" key="6">
    <source>
        <dbReference type="ARBA" id="ARBA00023053"/>
    </source>
</evidence>
<evidence type="ECO:0000256" key="8">
    <source>
        <dbReference type="ARBA" id="ARBA00023136"/>
    </source>
</evidence>
<evidence type="ECO:0000256" key="2">
    <source>
        <dbReference type="ARBA" id="ARBA00022448"/>
    </source>
</evidence>
<dbReference type="GO" id="GO:0005886">
    <property type="term" value="C:plasma membrane"/>
    <property type="evidence" value="ECO:0007669"/>
    <property type="project" value="UniProtKB-SubCell"/>
</dbReference>
<reference evidence="12 14" key="1">
    <citation type="submission" date="2015-04" db="EMBL/GenBank/DDBJ databases">
        <title>Genome sequence of Kerstersia gyiorum CG1.</title>
        <authorList>
            <person name="Greninger A.L."/>
            <person name="Kozyreva V."/>
            <person name="Chaturvedi V."/>
        </authorList>
    </citation>
    <scope>NUCLEOTIDE SEQUENCE [LARGE SCALE GENOMIC DNA]</scope>
    <source>
        <strain evidence="12 14">CG1</strain>
    </source>
</reference>
<dbReference type="EMBL" id="LBNE01000003">
    <property type="protein sequence ID" value="KKO72117.1"/>
    <property type="molecule type" value="Genomic_DNA"/>
</dbReference>
<keyword evidence="6 10" id="KW-0915">Sodium</keyword>
<evidence type="ECO:0000313" key="12">
    <source>
        <dbReference type="EMBL" id="KKO72117.1"/>
    </source>
</evidence>
<dbReference type="PANTHER" id="PTHR10110">
    <property type="entry name" value="SODIUM/HYDROGEN EXCHANGER"/>
    <property type="match status" value="1"/>
</dbReference>
<keyword evidence="8 10" id="KW-0472">Membrane</keyword>
<reference evidence="13 15" key="2">
    <citation type="submission" date="2019-02" db="EMBL/GenBank/DDBJ databases">
        <title>Genomic Encyclopedia of Type Strains, Phase IV (KMG-IV): sequencing the most valuable type-strain genomes for metagenomic binning, comparative biology and taxonomic classification.</title>
        <authorList>
            <person name="Goeker M."/>
        </authorList>
    </citation>
    <scope>NUCLEOTIDE SEQUENCE [LARGE SCALE GENOMIC DNA]</scope>
    <source>
        <strain evidence="13 15">DSM 16618</strain>
    </source>
</reference>
<evidence type="ECO:0000256" key="9">
    <source>
        <dbReference type="ARBA" id="ARBA00023201"/>
    </source>
</evidence>
<dbReference type="NCBIfam" id="TIGR00831">
    <property type="entry name" value="a_cpa1"/>
    <property type="match status" value="1"/>
</dbReference>
<feature type="transmembrane region" description="Helical" evidence="10">
    <location>
        <begin position="391"/>
        <end position="415"/>
    </location>
</feature>
<dbReference type="Pfam" id="PF00999">
    <property type="entry name" value="Na_H_Exchanger"/>
    <property type="match status" value="1"/>
</dbReference>
<feature type="transmembrane region" description="Helical" evidence="10">
    <location>
        <begin position="216"/>
        <end position="235"/>
    </location>
</feature>
<keyword evidence="5 10" id="KW-1133">Transmembrane helix</keyword>
<dbReference type="InterPro" id="IPR004705">
    <property type="entry name" value="Cation/H_exchanger_CPA1_bac"/>
</dbReference>
<feature type="transmembrane region" description="Helical" evidence="10">
    <location>
        <begin position="6"/>
        <end position="24"/>
    </location>
</feature>
<dbReference type="OrthoDB" id="9809206at2"/>
<evidence type="ECO:0000313" key="14">
    <source>
        <dbReference type="Proteomes" id="UP000078084"/>
    </source>
</evidence>
<comment type="subcellular location">
    <subcellularLocation>
        <location evidence="10">Cell inner membrane</location>
        <topology evidence="10">Multi-pass membrane protein</topology>
    </subcellularLocation>
    <subcellularLocation>
        <location evidence="1">Cell membrane</location>
        <topology evidence="1">Multi-pass membrane protein</topology>
    </subcellularLocation>
</comment>
<feature type="transmembrane region" description="Helical" evidence="10">
    <location>
        <begin position="55"/>
        <end position="72"/>
    </location>
</feature>
<evidence type="ECO:0000256" key="5">
    <source>
        <dbReference type="ARBA" id="ARBA00022989"/>
    </source>
</evidence>
<keyword evidence="4 10" id="KW-0812">Transmembrane</keyword>
<dbReference type="Proteomes" id="UP000292039">
    <property type="component" value="Unassembled WGS sequence"/>
</dbReference>
<comment type="similarity">
    <text evidence="10">Belongs to the monovalent cation:proton antiporter 1 (CPA1) transporter (TC 2.A.36) family.</text>
</comment>
<keyword evidence="7 10" id="KW-0406">Ion transport</keyword>
<feature type="transmembrane region" description="Helical" evidence="10">
    <location>
        <begin position="156"/>
        <end position="177"/>
    </location>
</feature>
<keyword evidence="2 10" id="KW-0813">Transport</keyword>
<protein>
    <submittedName>
        <fullName evidence="13">Sodium/proton antiporter (CPA1 family)</fullName>
    </submittedName>
    <submittedName>
        <fullName evidence="12">Sodium:proton antiporter</fullName>
    </submittedName>
</protein>
<dbReference type="GO" id="GO:0098719">
    <property type="term" value="P:sodium ion import across plasma membrane"/>
    <property type="evidence" value="ECO:0007669"/>
    <property type="project" value="TreeGrafter"/>
</dbReference>
<comment type="function">
    <text evidence="10">Na(+)/H(+) antiporter that extrudes sodium in exchange for external protons.</text>
</comment>
<sequence>MHTVEIILLVLMLGAVTGVASRYLTAIPLPLIQITIGALLSWPQAGLHIGFDPELFLLLFIPPLLFADGWRIPKRELFGLHRPVLLLAFGLVFITVLGLGYLIHWLLPSVPLSVAFALAAVVSPTDAVAVSAITRNLGMPHKTMHILEGESLLNDASGLVALKFALAATITGSFSALDAARDFVWMCVGGLTLGALMGWGFSTARKNITRRLGDMAATQMVLLLVLLPFAVYLLAEVIGTSGILAAVAAGITTNMADLDRGEFIHERLQTDSTWSMVESAFNGAIFLLLGLQLPTISRTMIESSDYPWWELTGFVIVIGAALLLVRWLWLTFVVYGRFFRTHLPGKPPEQPPQRLLVATTFAGIRGAVTLAAALSFPLMLNAKTPFPARDLVVFLSTGVILFTLVLGSVALPLLLRGLPKPTADHAEEEERLARIQACQQAISSMAITDAEIAAHDEKWLTQHQEIIGLLTKEYRRRIEMMEAHQAEGEEDAESNADGTTDSRAVIERKQRYIIEQELRLRGLQAERRAIYAQRRKNLINDETMRGLVQEIDMAEISLKRRLAANRRQVA</sequence>
<dbReference type="InterPro" id="IPR006153">
    <property type="entry name" value="Cation/H_exchanger_TM"/>
</dbReference>
<dbReference type="InterPro" id="IPR018422">
    <property type="entry name" value="Cation/H_exchanger_CPA1"/>
</dbReference>
<feature type="transmembrane region" description="Helical" evidence="10">
    <location>
        <begin position="313"/>
        <end position="335"/>
    </location>
</feature>
<dbReference type="STRING" id="206506.AAV32_07165"/>
<keyword evidence="10" id="KW-0997">Cell inner membrane</keyword>
<dbReference type="Gene3D" id="6.10.140.1330">
    <property type="match status" value="1"/>
</dbReference>
<evidence type="ECO:0000256" key="1">
    <source>
        <dbReference type="ARBA" id="ARBA00004651"/>
    </source>
</evidence>
<feature type="transmembrane region" description="Helical" evidence="10">
    <location>
        <begin position="355"/>
        <end position="379"/>
    </location>
</feature>
<feature type="transmembrane region" description="Helical" evidence="10">
    <location>
        <begin position="279"/>
        <end position="301"/>
    </location>
</feature>
<dbReference type="PANTHER" id="PTHR10110:SF86">
    <property type="entry name" value="SODIUM_HYDROGEN EXCHANGER 7"/>
    <property type="match status" value="1"/>
</dbReference>
<dbReference type="PATRIC" id="fig|206506.3.peg.1532"/>
<feature type="domain" description="Cation/H+ exchanger transmembrane" evidence="11">
    <location>
        <begin position="12"/>
        <end position="416"/>
    </location>
</feature>
<evidence type="ECO:0000256" key="4">
    <source>
        <dbReference type="ARBA" id="ARBA00022692"/>
    </source>
</evidence>
<name>A0A171KTA0_9BURK</name>
<dbReference type="AlphaFoldDB" id="A0A171KTA0"/>
<proteinExistence type="inferred from homology"/>
<evidence type="ECO:0000256" key="7">
    <source>
        <dbReference type="ARBA" id="ARBA00023065"/>
    </source>
</evidence>
<dbReference type="GO" id="GO:0015385">
    <property type="term" value="F:sodium:proton antiporter activity"/>
    <property type="evidence" value="ECO:0007669"/>
    <property type="project" value="InterPro"/>
</dbReference>
<accession>A0A171KTA0</accession>
<evidence type="ECO:0000313" key="13">
    <source>
        <dbReference type="EMBL" id="RZS67502.1"/>
    </source>
</evidence>
<comment type="caution">
    <text evidence="12">The sequence shown here is derived from an EMBL/GenBank/DDBJ whole genome shotgun (WGS) entry which is preliminary data.</text>
</comment>
<dbReference type="RefSeq" id="WP_068369666.1">
    <property type="nucleotide sequence ID" value="NZ_CBCSEB010000001.1"/>
</dbReference>
<feature type="transmembrane region" description="Helical" evidence="10">
    <location>
        <begin position="183"/>
        <end position="204"/>
    </location>
</feature>
<dbReference type="EMBL" id="SGWZ01000004">
    <property type="protein sequence ID" value="RZS67502.1"/>
    <property type="molecule type" value="Genomic_DNA"/>
</dbReference>
<evidence type="ECO:0000313" key="15">
    <source>
        <dbReference type="Proteomes" id="UP000292039"/>
    </source>
</evidence>
<organism evidence="12 14">
    <name type="scientific">Kerstersia gyiorum</name>
    <dbReference type="NCBI Taxonomy" id="206506"/>
    <lineage>
        <taxon>Bacteria</taxon>
        <taxon>Pseudomonadati</taxon>
        <taxon>Pseudomonadota</taxon>
        <taxon>Betaproteobacteria</taxon>
        <taxon>Burkholderiales</taxon>
        <taxon>Alcaligenaceae</taxon>
        <taxon>Kerstersia</taxon>
    </lineage>
</organism>
<keyword evidence="9 10" id="KW-0739">Sodium transport</keyword>
<evidence type="ECO:0000256" key="10">
    <source>
        <dbReference type="RuleBase" id="RU366002"/>
    </source>
</evidence>
<evidence type="ECO:0000256" key="3">
    <source>
        <dbReference type="ARBA" id="ARBA00022475"/>
    </source>
</evidence>
<dbReference type="GeneID" id="99726726"/>
<keyword evidence="10" id="KW-0050">Antiport</keyword>
<keyword evidence="14" id="KW-1185">Reference proteome</keyword>
<gene>
    <name evidence="12" type="ORF">AAV32_07165</name>
    <name evidence="13" type="ORF">EV679_2726</name>
</gene>
<dbReference type="GO" id="GO:0015386">
    <property type="term" value="F:potassium:proton antiporter activity"/>
    <property type="evidence" value="ECO:0007669"/>
    <property type="project" value="TreeGrafter"/>
</dbReference>
<dbReference type="Proteomes" id="UP000078084">
    <property type="component" value="Unassembled WGS sequence"/>
</dbReference>
<dbReference type="GO" id="GO:0051453">
    <property type="term" value="P:regulation of intracellular pH"/>
    <property type="evidence" value="ECO:0007669"/>
    <property type="project" value="TreeGrafter"/>
</dbReference>
<feature type="transmembrane region" description="Helical" evidence="10">
    <location>
        <begin position="84"/>
        <end position="107"/>
    </location>
</feature>
<evidence type="ECO:0000259" key="11">
    <source>
        <dbReference type="Pfam" id="PF00999"/>
    </source>
</evidence>